<reference evidence="9 10" key="1">
    <citation type="submission" date="2020-03" db="EMBL/GenBank/DDBJ databases">
        <title>Nocardioides sp. nov., isolated from fish.</title>
        <authorList>
            <person name="Hyun D.-W."/>
            <person name="Bae J.-W."/>
        </authorList>
    </citation>
    <scope>NUCLEOTIDE SEQUENCE [LARGE SCALE GENOMIC DNA]</scope>
    <source>
        <strain evidence="9 10">HDW12A</strain>
    </source>
</reference>
<evidence type="ECO:0000256" key="3">
    <source>
        <dbReference type="ARBA" id="ARBA00022825"/>
    </source>
</evidence>
<dbReference type="InterPro" id="IPR015500">
    <property type="entry name" value="Peptidase_S8_subtilisin-rel"/>
</dbReference>
<dbReference type="InterPro" id="IPR045051">
    <property type="entry name" value="SBT"/>
</dbReference>
<feature type="compositionally biased region" description="Low complexity" evidence="5">
    <location>
        <begin position="510"/>
        <end position="528"/>
    </location>
</feature>
<keyword evidence="2" id="KW-0378">Hydrolase</keyword>
<comment type="caution">
    <text evidence="4">Lacks conserved residue(s) required for the propagation of feature annotation.</text>
</comment>
<evidence type="ECO:0000259" key="7">
    <source>
        <dbReference type="Pfam" id="PF02225"/>
    </source>
</evidence>
<dbReference type="GO" id="GO:0006508">
    <property type="term" value="P:proteolysis"/>
    <property type="evidence" value="ECO:0007669"/>
    <property type="project" value="UniProtKB-KW"/>
</dbReference>
<dbReference type="GO" id="GO:0004252">
    <property type="term" value="F:serine-type endopeptidase activity"/>
    <property type="evidence" value="ECO:0007669"/>
    <property type="project" value="InterPro"/>
</dbReference>
<keyword evidence="1" id="KW-0645">Protease</keyword>
<evidence type="ECO:0000313" key="9">
    <source>
        <dbReference type="EMBL" id="QIK75359.1"/>
    </source>
</evidence>
<keyword evidence="10" id="KW-1185">Reference proteome</keyword>
<evidence type="ECO:0000259" key="8">
    <source>
        <dbReference type="Pfam" id="PF05922"/>
    </source>
</evidence>
<dbReference type="Gene3D" id="3.40.50.200">
    <property type="entry name" value="Peptidase S8/S53 domain"/>
    <property type="match status" value="1"/>
</dbReference>
<proteinExistence type="inferred from homology"/>
<organism evidence="9 10">
    <name type="scientific">Nocardioides piscis</name>
    <dbReference type="NCBI Taxonomy" id="2714938"/>
    <lineage>
        <taxon>Bacteria</taxon>
        <taxon>Bacillati</taxon>
        <taxon>Actinomycetota</taxon>
        <taxon>Actinomycetes</taxon>
        <taxon>Propionibacteriales</taxon>
        <taxon>Nocardioidaceae</taxon>
        <taxon>Nocardioides</taxon>
    </lineage>
</organism>
<gene>
    <name evidence="9" type="ORF">G7071_07845</name>
</gene>
<evidence type="ECO:0000313" key="10">
    <source>
        <dbReference type="Proteomes" id="UP000502035"/>
    </source>
</evidence>
<evidence type="ECO:0000259" key="6">
    <source>
        <dbReference type="Pfam" id="PF00082"/>
    </source>
</evidence>
<feature type="compositionally biased region" description="Low complexity" evidence="5">
    <location>
        <begin position="454"/>
        <end position="489"/>
    </location>
</feature>
<dbReference type="InterPro" id="IPR003137">
    <property type="entry name" value="PA_domain"/>
</dbReference>
<dbReference type="Pfam" id="PF05922">
    <property type="entry name" value="Inhibitor_I9"/>
    <property type="match status" value="1"/>
</dbReference>
<name>A0A6G7YF56_9ACTN</name>
<dbReference type="PANTHER" id="PTHR10795">
    <property type="entry name" value="PROPROTEIN CONVERTASE SUBTILISIN/KEXIN"/>
    <property type="match status" value="1"/>
</dbReference>
<dbReference type="Pfam" id="PF02225">
    <property type="entry name" value="PA"/>
    <property type="match status" value="1"/>
</dbReference>
<dbReference type="EMBL" id="CP049866">
    <property type="protein sequence ID" value="QIK75359.1"/>
    <property type="molecule type" value="Genomic_DNA"/>
</dbReference>
<evidence type="ECO:0000256" key="5">
    <source>
        <dbReference type="SAM" id="MobiDB-lite"/>
    </source>
</evidence>
<evidence type="ECO:0000256" key="1">
    <source>
        <dbReference type="ARBA" id="ARBA00022670"/>
    </source>
</evidence>
<feature type="domain" description="PA" evidence="7">
    <location>
        <begin position="402"/>
        <end position="461"/>
    </location>
</feature>
<keyword evidence="3" id="KW-0720">Serine protease</keyword>
<dbReference type="KEGG" id="npi:G7071_07845"/>
<dbReference type="InterPro" id="IPR036852">
    <property type="entry name" value="Peptidase_S8/S53_dom_sf"/>
</dbReference>
<sequence length="567" mass="56858">MTSSPTATRAVRLALSGVVAGILAAGALVTPAVHAVAEEPPSLHLVTLTGPGTSAPAAGGSRPTRAALLARQDSVLAGIDAAEPAYRWTTALNGFAVALTADQVSALEADSEVVTVEANSVRPMAGRLMSPEASANPLSRPREEGGRGGAGVVIGVVDSGIDPESPLFADVPYLGPDAANYSGLCTVGEEWPAAACNRKLVGAGWWVAGFGEDRIRSSETLSARDAIGHGTQVASVAAGNSDVSVRIDQRTTGTFSGVAPRARVAAYKACWAAPDPVDDGCATADLVSAIDQATADGVDVLNVSTAGPSTVDTVQRALLGAAEADIVVIGAAGNAGRSALAGHPTPWVTTVGAARGSTLRGQVRVAGGPSLTGASRSRRDVGPVQLILGSDVAAAGARVRDARECRPDSLDAGQVAGKAVVCVRGGIGRVDKSLAVSRADGVAMVLVNDRAGGPSTTSTASRPSSSPRHRVSASSAGYAGAPGPPFASSRCEPALGRRVQQAGRRPVTPAPRCSSPTSSRSVRVSSAPSPTPGHCSPAPRQPAHASVGSRPCSVPTTTGRRRSSARS</sequence>
<evidence type="ECO:0000256" key="4">
    <source>
        <dbReference type="PROSITE-ProRule" id="PRU01240"/>
    </source>
</evidence>
<accession>A0A6G7YF56</accession>
<feature type="domain" description="Inhibitor I9" evidence="8">
    <location>
        <begin position="80"/>
        <end position="122"/>
    </location>
</feature>
<comment type="similarity">
    <text evidence="4">Belongs to the peptidase S8 family.</text>
</comment>
<dbReference type="Pfam" id="PF00082">
    <property type="entry name" value="Peptidase_S8"/>
    <property type="match status" value="1"/>
</dbReference>
<dbReference type="AlphaFoldDB" id="A0A6G7YF56"/>
<dbReference type="SUPFAM" id="SSF52743">
    <property type="entry name" value="Subtilisin-like"/>
    <property type="match status" value="1"/>
</dbReference>
<dbReference type="CDD" id="cd02120">
    <property type="entry name" value="PA_subtilisin_like"/>
    <property type="match status" value="1"/>
</dbReference>
<feature type="region of interest" description="Disordered" evidence="5">
    <location>
        <begin position="449"/>
        <end position="567"/>
    </location>
</feature>
<dbReference type="PROSITE" id="PS51892">
    <property type="entry name" value="SUBTILASE"/>
    <property type="match status" value="1"/>
</dbReference>
<dbReference type="InterPro" id="IPR010259">
    <property type="entry name" value="S8pro/Inhibitor_I9"/>
</dbReference>
<dbReference type="InterPro" id="IPR000209">
    <property type="entry name" value="Peptidase_S8/S53_dom"/>
</dbReference>
<dbReference type="PRINTS" id="PR00723">
    <property type="entry name" value="SUBTILISIN"/>
</dbReference>
<dbReference type="Proteomes" id="UP000502035">
    <property type="component" value="Chromosome"/>
</dbReference>
<dbReference type="InterPro" id="IPR022398">
    <property type="entry name" value="Peptidase_S8_His-AS"/>
</dbReference>
<feature type="domain" description="Peptidase S8/S53" evidence="6">
    <location>
        <begin position="149"/>
        <end position="366"/>
    </location>
</feature>
<protein>
    <submittedName>
        <fullName evidence="9">S8 family serine peptidase</fullName>
    </submittedName>
</protein>
<dbReference type="PROSITE" id="PS00137">
    <property type="entry name" value="SUBTILASE_HIS"/>
    <property type="match status" value="1"/>
</dbReference>
<evidence type="ECO:0000256" key="2">
    <source>
        <dbReference type="ARBA" id="ARBA00022801"/>
    </source>
</evidence>